<gene>
    <name evidence="1" type="ORF">PsorP6_006284</name>
</gene>
<accession>A0ACC0W5I3</accession>
<protein>
    <submittedName>
        <fullName evidence="1">Uncharacterized protein</fullName>
    </submittedName>
</protein>
<dbReference type="Proteomes" id="UP001163321">
    <property type="component" value="Chromosome 4"/>
</dbReference>
<dbReference type="EMBL" id="CM047583">
    <property type="protein sequence ID" value="KAI9914063.1"/>
    <property type="molecule type" value="Genomic_DNA"/>
</dbReference>
<proteinExistence type="predicted"/>
<evidence type="ECO:0000313" key="1">
    <source>
        <dbReference type="EMBL" id="KAI9914063.1"/>
    </source>
</evidence>
<name>A0ACC0W5I3_9STRA</name>
<evidence type="ECO:0000313" key="2">
    <source>
        <dbReference type="Proteomes" id="UP001163321"/>
    </source>
</evidence>
<reference evidence="1 2" key="1">
    <citation type="journal article" date="2022" name="bioRxiv">
        <title>The genome of the oomycete Peronosclerospora sorghi, a cosmopolitan pathogen of maize and sorghum, is inflated with dispersed pseudogenes.</title>
        <authorList>
            <person name="Fletcher K."/>
            <person name="Martin F."/>
            <person name="Isakeit T."/>
            <person name="Cavanaugh K."/>
            <person name="Magill C."/>
            <person name="Michelmore R."/>
        </authorList>
    </citation>
    <scope>NUCLEOTIDE SEQUENCE [LARGE SCALE GENOMIC DNA]</scope>
    <source>
        <strain evidence="1">P6</strain>
    </source>
</reference>
<sequence length="77" mass="8782">MRTVQEDTADGLPFYTHAKLSRSFYEILYSAHHVILRFSSVGIYSYKRKYLENGSSHGLTGSAKFVLTLAIDIHRIC</sequence>
<comment type="caution">
    <text evidence="1">The sequence shown here is derived from an EMBL/GenBank/DDBJ whole genome shotgun (WGS) entry which is preliminary data.</text>
</comment>
<organism evidence="1 2">
    <name type="scientific">Peronosclerospora sorghi</name>
    <dbReference type="NCBI Taxonomy" id="230839"/>
    <lineage>
        <taxon>Eukaryota</taxon>
        <taxon>Sar</taxon>
        <taxon>Stramenopiles</taxon>
        <taxon>Oomycota</taxon>
        <taxon>Peronosporomycetes</taxon>
        <taxon>Peronosporales</taxon>
        <taxon>Peronosporaceae</taxon>
        <taxon>Peronosclerospora</taxon>
    </lineage>
</organism>
<keyword evidence="2" id="KW-1185">Reference proteome</keyword>